<proteinExistence type="predicted"/>
<reference evidence="2 3" key="1">
    <citation type="submission" date="2020-04" db="EMBL/GenBank/DDBJ databases">
        <title>Chromosome-level genome assembly of a cyprinid fish Onychostoma macrolepis by integration of Nanopore Sequencing, Bionano and Hi-C technology.</title>
        <authorList>
            <person name="Wang D."/>
        </authorList>
    </citation>
    <scope>NUCLEOTIDE SEQUENCE [LARGE SCALE GENOMIC DNA]</scope>
    <source>
        <strain evidence="2">SWU-2019</strain>
        <tissue evidence="2">Muscle</tissue>
    </source>
</reference>
<evidence type="ECO:0000313" key="3">
    <source>
        <dbReference type="Proteomes" id="UP000579812"/>
    </source>
</evidence>
<keyword evidence="3" id="KW-1185">Reference proteome</keyword>
<dbReference type="Proteomes" id="UP000579812">
    <property type="component" value="Unassembled WGS sequence"/>
</dbReference>
<feature type="region of interest" description="Disordered" evidence="1">
    <location>
        <begin position="78"/>
        <end position="99"/>
    </location>
</feature>
<evidence type="ECO:0000313" key="2">
    <source>
        <dbReference type="EMBL" id="KAF4098714.1"/>
    </source>
</evidence>
<gene>
    <name evidence="2" type="ORF">G5714_020744</name>
</gene>
<name>A0A7J6BV43_9TELE</name>
<dbReference type="AlphaFoldDB" id="A0A7J6BV43"/>
<dbReference type="EMBL" id="JAAMOB010000021">
    <property type="protein sequence ID" value="KAF4098714.1"/>
    <property type="molecule type" value="Genomic_DNA"/>
</dbReference>
<sequence length="221" mass="24138">MSFSAARDRTHREGLPLSASLHSLVVGPVGAGSWAVIRSLGPHLTADRSWITPETCSLSFVTVLFVLFTSETTVSTLLSSSPGTHADPQSDAGSTYTPPLPLLASPETPWSCEDWWQGHAPFDHKTAHFTVCQAPGQTAEHQFFIKQLQRNVLKAGSKTTSVPVVIMKPADVKPPAPALTTLLTHETIETIVLWSGSSNLSRRRLVLLVDSQRWFLYPLFP</sequence>
<evidence type="ECO:0000256" key="1">
    <source>
        <dbReference type="SAM" id="MobiDB-lite"/>
    </source>
</evidence>
<accession>A0A7J6BV43</accession>
<protein>
    <submittedName>
        <fullName evidence="2">Uncharacterized protein</fullName>
    </submittedName>
</protein>
<comment type="caution">
    <text evidence="2">The sequence shown here is derived from an EMBL/GenBank/DDBJ whole genome shotgun (WGS) entry which is preliminary data.</text>
</comment>
<organism evidence="2 3">
    <name type="scientific">Onychostoma macrolepis</name>
    <dbReference type="NCBI Taxonomy" id="369639"/>
    <lineage>
        <taxon>Eukaryota</taxon>
        <taxon>Metazoa</taxon>
        <taxon>Chordata</taxon>
        <taxon>Craniata</taxon>
        <taxon>Vertebrata</taxon>
        <taxon>Euteleostomi</taxon>
        <taxon>Actinopterygii</taxon>
        <taxon>Neopterygii</taxon>
        <taxon>Teleostei</taxon>
        <taxon>Ostariophysi</taxon>
        <taxon>Cypriniformes</taxon>
        <taxon>Cyprinidae</taxon>
        <taxon>Acrossocheilinae</taxon>
        <taxon>Onychostoma</taxon>
    </lineage>
</organism>